<dbReference type="OrthoDB" id="69461at2759"/>
<reference evidence="1 2" key="1">
    <citation type="submission" date="2019-05" db="EMBL/GenBank/DDBJ databases">
        <title>Another draft genome of Portunus trituberculatus and its Hox gene families provides insights of decapod evolution.</title>
        <authorList>
            <person name="Jeong J.-H."/>
            <person name="Song I."/>
            <person name="Kim S."/>
            <person name="Choi T."/>
            <person name="Kim D."/>
            <person name="Ryu S."/>
            <person name="Kim W."/>
        </authorList>
    </citation>
    <scope>NUCLEOTIDE SEQUENCE [LARGE SCALE GENOMIC DNA]</scope>
    <source>
        <tissue evidence="1">Muscle</tissue>
    </source>
</reference>
<evidence type="ECO:0000313" key="2">
    <source>
        <dbReference type="Proteomes" id="UP000324222"/>
    </source>
</evidence>
<keyword evidence="2" id="KW-1185">Reference proteome</keyword>
<accession>A0A5B7F5S3</accession>
<organism evidence="1 2">
    <name type="scientific">Portunus trituberculatus</name>
    <name type="common">Swimming crab</name>
    <name type="synonym">Neptunus trituberculatus</name>
    <dbReference type="NCBI Taxonomy" id="210409"/>
    <lineage>
        <taxon>Eukaryota</taxon>
        <taxon>Metazoa</taxon>
        <taxon>Ecdysozoa</taxon>
        <taxon>Arthropoda</taxon>
        <taxon>Crustacea</taxon>
        <taxon>Multicrustacea</taxon>
        <taxon>Malacostraca</taxon>
        <taxon>Eumalacostraca</taxon>
        <taxon>Eucarida</taxon>
        <taxon>Decapoda</taxon>
        <taxon>Pleocyemata</taxon>
        <taxon>Brachyura</taxon>
        <taxon>Eubrachyura</taxon>
        <taxon>Portunoidea</taxon>
        <taxon>Portunidae</taxon>
        <taxon>Portuninae</taxon>
        <taxon>Portunus</taxon>
    </lineage>
</organism>
<protein>
    <submittedName>
        <fullName evidence="1">Uncharacterized protein</fullName>
    </submittedName>
</protein>
<evidence type="ECO:0000313" key="1">
    <source>
        <dbReference type="EMBL" id="MPC40726.1"/>
    </source>
</evidence>
<comment type="caution">
    <text evidence="1">The sequence shown here is derived from an EMBL/GenBank/DDBJ whole genome shotgun (WGS) entry which is preliminary data.</text>
</comment>
<dbReference type="Proteomes" id="UP000324222">
    <property type="component" value="Unassembled WGS sequence"/>
</dbReference>
<proteinExistence type="predicted"/>
<dbReference type="AlphaFoldDB" id="A0A5B7F5S3"/>
<sequence length="156" mass="17135">MLSDYGIEWHRPGEAHHKGACGVGIGGTAGPFKFPISERSIGQQRVQLTVNGIIKTVVGLSCLWLVWENRSEPVVSLPDTLVWPLGPVLSFPSCQYGQSHLRSLLHHLHLTHFLTVASLRSLIPTSTTPTPMPNHTRHVLLYSPPAIPLLTSRESP</sequence>
<gene>
    <name evidence="1" type="ORF">E2C01_034292</name>
</gene>
<dbReference type="EMBL" id="VSRR010004794">
    <property type="protein sequence ID" value="MPC40726.1"/>
    <property type="molecule type" value="Genomic_DNA"/>
</dbReference>
<name>A0A5B7F5S3_PORTR</name>